<dbReference type="Gene3D" id="3.60.21.10">
    <property type="match status" value="1"/>
</dbReference>
<gene>
    <name evidence="1" type="ORF">SAMN04488506_1630</name>
</gene>
<evidence type="ECO:0000313" key="1">
    <source>
        <dbReference type="EMBL" id="SFQ35482.1"/>
    </source>
</evidence>
<organism evidence="1 2">
    <name type="scientific">Desemzia incerta</name>
    <dbReference type="NCBI Taxonomy" id="82801"/>
    <lineage>
        <taxon>Bacteria</taxon>
        <taxon>Bacillati</taxon>
        <taxon>Bacillota</taxon>
        <taxon>Bacilli</taxon>
        <taxon>Lactobacillales</taxon>
        <taxon>Carnobacteriaceae</taxon>
        <taxon>Desemzia</taxon>
    </lineage>
</organism>
<dbReference type="GO" id="GO:0008758">
    <property type="term" value="F:UDP-2,3-diacylglucosamine hydrolase activity"/>
    <property type="evidence" value="ECO:0007669"/>
    <property type="project" value="TreeGrafter"/>
</dbReference>
<dbReference type="EMBL" id="FOXW01000005">
    <property type="protein sequence ID" value="SFQ35482.1"/>
    <property type="molecule type" value="Genomic_DNA"/>
</dbReference>
<dbReference type="STRING" id="82801.SAMN04488506_1630"/>
<dbReference type="PANTHER" id="PTHR34990:SF2">
    <property type="entry name" value="BLL8164 PROTEIN"/>
    <property type="match status" value="1"/>
</dbReference>
<sequence>MFTDRRLTEAYKNAKVEYFDDDSKYVFMSDVHRGDGSLSDEFTRNRDIYLYALQHYYRNDYTYVEAGDGDEMLEYSNFEHTKNAHPAVYDTIKKFFDEDRLVKIYGNHDIFLKYPSYVKKNYYTNYDEYNEVFFDFLKGLEPVEALVLKHRDTGQEILTVHGHQGDAPNDQFWRLTMLSLKYFWRFLHAFGIRNPSSPVKNVSKRHKVEKNYNKWIEKHKMMLICGHTHRFKYPKKKDHPYFNTGCCIYPTIITAIEIKHGTVQLVRWKVKATRNGVLNIEREVMRGPEPLTEFDIREGYAGAAD</sequence>
<dbReference type="InterPro" id="IPR029052">
    <property type="entry name" value="Metallo-depent_PP-like"/>
</dbReference>
<dbReference type="OrthoDB" id="9773199at2"/>
<dbReference type="GO" id="GO:0046872">
    <property type="term" value="F:metal ion binding"/>
    <property type="evidence" value="ECO:0007669"/>
    <property type="project" value="UniProtKB-KW"/>
</dbReference>
<keyword evidence="2" id="KW-1185">Reference proteome</keyword>
<name>A0A1I5XU41_9LACT</name>
<protein>
    <submittedName>
        <fullName evidence="1">UDP-2,3-diacylglucosamine pyrophosphatase LpxH</fullName>
    </submittedName>
</protein>
<evidence type="ECO:0000313" key="2">
    <source>
        <dbReference type="Proteomes" id="UP000199136"/>
    </source>
</evidence>
<proteinExistence type="predicted"/>
<dbReference type="Proteomes" id="UP000199136">
    <property type="component" value="Unassembled WGS sequence"/>
</dbReference>
<reference evidence="1 2" key="1">
    <citation type="submission" date="2016-10" db="EMBL/GenBank/DDBJ databases">
        <authorList>
            <person name="de Groot N.N."/>
        </authorList>
    </citation>
    <scope>NUCLEOTIDE SEQUENCE [LARGE SCALE GENOMIC DNA]</scope>
    <source>
        <strain evidence="1 2">DSM 20581</strain>
    </source>
</reference>
<dbReference type="AlphaFoldDB" id="A0A1I5XU41"/>
<dbReference type="RefSeq" id="WP_092480656.1">
    <property type="nucleotide sequence ID" value="NZ_CP126128.1"/>
</dbReference>
<dbReference type="SUPFAM" id="SSF56300">
    <property type="entry name" value="Metallo-dependent phosphatases"/>
    <property type="match status" value="1"/>
</dbReference>
<dbReference type="GO" id="GO:0016020">
    <property type="term" value="C:membrane"/>
    <property type="evidence" value="ECO:0007669"/>
    <property type="project" value="GOC"/>
</dbReference>
<dbReference type="PANTHER" id="PTHR34990">
    <property type="entry name" value="UDP-2,3-DIACYLGLUCOSAMINE HYDROLASE-RELATED"/>
    <property type="match status" value="1"/>
</dbReference>
<dbReference type="InterPro" id="IPR043461">
    <property type="entry name" value="LpxH-like"/>
</dbReference>
<accession>A0A1I5XU41</accession>
<dbReference type="GO" id="GO:0009245">
    <property type="term" value="P:lipid A biosynthetic process"/>
    <property type="evidence" value="ECO:0007669"/>
    <property type="project" value="TreeGrafter"/>
</dbReference>